<name>A0ABT0XMQ3_9BACI</name>
<organism evidence="2 3">
    <name type="scientific">Alkalicoccobacillus plakortidis</name>
    <dbReference type="NCBI Taxonomy" id="444060"/>
    <lineage>
        <taxon>Bacteria</taxon>
        <taxon>Bacillati</taxon>
        <taxon>Bacillota</taxon>
        <taxon>Bacilli</taxon>
        <taxon>Bacillales</taxon>
        <taxon>Bacillaceae</taxon>
        <taxon>Alkalicoccobacillus</taxon>
    </lineage>
</organism>
<reference evidence="2" key="1">
    <citation type="submission" date="2022-06" db="EMBL/GenBank/DDBJ databases">
        <title>Alkalicoccobacillus porphyridii sp. nov., isolated from a marine red alga, Porphyridium purpureum and reclassification of Shouchella plakortidis and Shouchella gibsonii as Alkalicoccobacillus plakortidis comb. nov. and Alkalicoccobacillus gibsonii comb. nov.</title>
        <authorList>
            <person name="Kim K.H."/>
            <person name="Lee J.K."/>
            <person name="Han D.M."/>
            <person name="Baek J.H."/>
            <person name="Jeon C.O."/>
        </authorList>
    </citation>
    <scope>NUCLEOTIDE SEQUENCE</scope>
    <source>
        <strain evidence="2">DSM 19153</strain>
    </source>
</reference>
<dbReference type="RefSeq" id="WP_251609376.1">
    <property type="nucleotide sequence ID" value="NZ_JAMQJY010000002.1"/>
</dbReference>
<feature type="transmembrane region" description="Helical" evidence="1">
    <location>
        <begin position="47"/>
        <end position="68"/>
    </location>
</feature>
<sequence>MKENRFLFDMGLTTILTSILFSLIAVLIYPYLSKGHLPLGMEFNLTMIWFFLFSYLPLVMIIGPLHYLSLTLGEWAWPVILIMVATIVGRFIPFDLSLVEMVSPFFLVTPLFCLLSKILRYYVVRFNG</sequence>
<gene>
    <name evidence="2" type="ORF">NDM98_14750</name>
</gene>
<evidence type="ECO:0000313" key="3">
    <source>
        <dbReference type="Proteomes" id="UP001203665"/>
    </source>
</evidence>
<protein>
    <submittedName>
        <fullName evidence="2">Uncharacterized protein</fullName>
    </submittedName>
</protein>
<comment type="caution">
    <text evidence="2">The sequence shown here is derived from an EMBL/GenBank/DDBJ whole genome shotgun (WGS) entry which is preliminary data.</text>
</comment>
<dbReference type="EMBL" id="JAMQJY010000002">
    <property type="protein sequence ID" value="MCM2676603.1"/>
    <property type="molecule type" value="Genomic_DNA"/>
</dbReference>
<dbReference type="Proteomes" id="UP001203665">
    <property type="component" value="Unassembled WGS sequence"/>
</dbReference>
<feature type="transmembrane region" description="Helical" evidence="1">
    <location>
        <begin position="105"/>
        <end position="123"/>
    </location>
</feature>
<accession>A0ABT0XMQ3</accession>
<feature type="transmembrane region" description="Helical" evidence="1">
    <location>
        <begin position="75"/>
        <end position="93"/>
    </location>
</feature>
<keyword evidence="1" id="KW-1133">Transmembrane helix</keyword>
<keyword evidence="1" id="KW-0812">Transmembrane</keyword>
<evidence type="ECO:0000256" key="1">
    <source>
        <dbReference type="SAM" id="Phobius"/>
    </source>
</evidence>
<evidence type="ECO:0000313" key="2">
    <source>
        <dbReference type="EMBL" id="MCM2676603.1"/>
    </source>
</evidence>
<keyword evidence="3" id="KW-1185">Reference proteome</keyword>
<keyword evidence="1" id="KW-0472">Membrane</keyword>
<proteinExistence type="predicted"/>
<feature type="transmembrane region" description="Helical" evidence="1">
    <location>
        <begin position="12"/>
        <end position="32"/>
    </location>
</feature>